<name>A0ACC0CMU2_9PEZI</name>
<protein>
    <submittedName>
        <fullName evidence="1">NAD(P)-binding protein</fullName>
    </submittedName>
</protein>
<evidence type="ECO:0000313" key="1">
    <source>
        <dbReference type="EMBL" id="KAI6081723.1"/>
    </source>
</evidence>
<reference evidence="1 2" key="1">
    <citation type="journal article" date="2022" name="New Phytol.">
        <title>Ecological generalism drives hyperdiversity of secondary metabolite gene clusters in xylarialean endophytes.</title>
        <authorList>
            <person name="Franco M.E.E."/>
            <person name="Wisecaver J.H."/>
            <person name="Arnold A.E."/>
            <person name="Ju Y.M."/>
            <person name="Slot J.C."/>
            <person name="Ahrendt S."/>
            <person name="Moore L.P."/>
            <person name="Eastman K.E."/>
            <person name="Scott K."/>
            <person name="Konkel Z."/>
            <person name="Mondo S.J."/>
            <person name="Kuo A."/>
            <person name="Hayes R.D."/>
            <person name="Haridas S."/>
            <person name="Andreopoulos B."/>
            <person name="Riley R."/>
            <person name="LaButti K."/>
            <person name="Pangilinan J."/>
            <person name="Lipzen A."/>
            <person name="Amirebrahimi M."/>
            <person name="Yan J."/>
            <person name="Adam C."/>
            <person name="Keymanesh K."/>
            <person name="Ng V."/>
            <person name="Louie K."/>
            <person name="Northen T."/>
            <person name="Drula E."/>
            <person name="Henrissat B."/>
            <person name="Hsieh H.M."/>
            <person name="Youens-Clark K."/>
            <person name="Lutzoni F."/>
            <person name="Miadlikowska J."/>
            <person name="Eastwood D.C."/>
            <person name="Hamelin R.C."/>
            <person name="Grigoriev I.V."/>
            <person name="U'Ren J.M."/>
        </authorList>
    </citation>
    <scope>NUCLEOTIDE SEQUENCE [LARGE SCALE GENOMIC DNA]</scope>
    <source>
        <strain evidence="1 2">ER1909</strain>
    </source>
</reference>
<dbReference type="EMBL" id="MU394388">
    <property type="protein sequence ID" value="KAI6081723.1"/>
    <property type="molecule type" value="Genomic_DNA"/>
</dbReference>
<sequence>MMTSPHPLSAAALFSLKGWVAVVTGGGTGTGLMIAQTLAANGAKVYITGRRADVLETSARAHGSAEKLGASGGSIVPIVMDVTSKESIKAAVAEITQKEGYLNLLVNNAGVWIDRPRAKAQDGPEAFGEAMFAEDWEGNWQKTFNTNATAQYFVTAAFLPLLAKAAAGPTGRIGNVINNSSVSGFLRMTQNCQFSYNTSKAALTHITRQMAFELSHENIRVRVNGIALGYFPSEMTTGASNEENESTHSPEQFAQFMASMGANNVKRMGSPQELASAILMIATNEYVWGTVTIVDGGIALQVPGNM</sequence>
<proteinExistence type="predicted"/>
<evidence type="ECO:0000313" key="2">
    <source>
        <dbReference type="Proteomes" id="UP001497680"/>
    </source>
</evidence>
<organism evidence="1 2">
    <name type="scientific">Hypoxylon rubiginosum</name>
    <dbReference type="NCBI Taxonomy" id="110542"/>
    <lineage>
        <taxon>Eukaryota</taxon>
        <taxon>Fungi</taxon>
        <taxon>Dikarya</taxon>
        <taxon>Ascomycota</taxon>
        <taxon>Pezizomycotina</taxon>
        <taxon>Sordariomycetes</taxon>
        <taxon>Xylariomycetidae</taxon>
        <taxon>Xylariales</taxon>
        <taxon>Hypoxylaceae</taxon>
        <taxon>Hypoxylon</taxon>
    </lineage>
</organism>
<comment type="caution">
    <text evidence="1">The sequence shown here is derived from an EMBL/GenBank/DDBJ whole genome shotgun (WGS) entry which is preliminary data.</text>
</comment>
<accession>A0ACC0CMU2</accession>
<gene>
    <name evidence="1" type="ORF">F4821DRAFT_248693</name>
</gene>
<keyword evidence="2" id="KW-1185">Reference proteome</keyword>
<dbReference type="Proteomes" id="UP001497680">
    <property type="component" value="Unassembled WGS sequence"/>
</dbReference>